<feature type="transmembrane region" description="Helical" evidence="9">
    <location>
        <begin position="228"/>
        <end position="246"/>
    </location>
</feature>
<dbReference type="GO" id="GO:0006914">
    <property type="term" value="P:autophagy"/>
    <property type="evidence" value="ECO:0007669"/>
    <property type="project" value="InterPro"/>
</dbReference>
<feature type="binding site" evidence="7">
    <location>
        <position position="86"/>
    </location>
    <ligand>
        <name>Ca(2+)</name>
        <dbReference type="ChEBI" id="CHEBI:29108"/>
    </ligand>
</feature>
<dbReference type="Pfam" id="PF05875">
    <property type="entry name" value="Ceramidase"/>
    <property type="match status" value="1"/>
</dbReference>
<sequence length="308" mass="36158">MSTYAPIYLFLVRVDLIGHLRLFLAFYYLLSSSRKIQNLADSLILDCIVFLILERSKETVPSFWVPVTSTSEWCEKNYEYSPYIAEFFNTISNIPGMMLAMVGLMCSSKQRFEKRFSVLYLSNLILAVWNLMYHATLHRLLQQSDETPVVWETLLYMYILYSPDWHYRKTMPTFLILYGIVFAICHSCLQFGIGIKVHFVIICLLSVPRMYKYYLYTEDLHAKRVAKLYAVTLVLGSLCWLFDRVLCNDSWLINPQGHALWHVFMGLNAYLGNTFLMFCRGQQLRRNPKVVQWMGILPYVTTQKEKSL</sequence>
<feature type="transmembrane region" description="Helical" evidence="9">
    <location>
        <begin position="175"/>
        <end position="207"/>
    </location>
</feature>
<feature type="transmembrane region" description="Helical" evidence="9">
    <location>
        <begin position="118"/>
        <end position="136"/>
    </location>
</feature>
<comment type="similarity">
    <text evidence="2">Belongs to the alkaline ceramidase family.</text>
</comment>
<dbReference type="EMBL" id="CATKSE010000001">
    <property type="protein sequence ID" value="CAI9086906.1"/>
    <property type="molecule type" value="Genomic_DNA"/>
</dbReference>
<dbReference type="Proteomes" id="UP001161247">
    <property type="component" value="Unassembled WGS sequence"/>
</dbReference>
<evidence type="ECO:0000256" key="8">
    <source>
        <dbReference type="PIRSR" id="PIRSR608901-2"/>
    </source>
</evidence>
<feature type="binding site" evidence="7">
    <location>
        <position position="73"/>
    </location>
    <ligand>
        <name>Ca(2+)</name>
        <dbReference type="ChEBI" id="CHEBI:29108"/>
    </ligand>
</feature>
<organism evidence="10 11">
    <name type="scientific">Oldenlandia corymbosa var. corymbosa</name>
    <dbReference type="NCBI Taxonomy" id="529605"/>
    <lineage>
        <taxon>Eukaryota</taxon>
        <taxon>Viridiplantae</taxon>
        <taxon>Streptophyta</taxon>
        <taxon>Embryophyta</taxon>
        <taxon>Tracheophyta</taxon>
        <taxon>Spermatophyta</taxon>
        <taxon>Magnoliopsida</taxon>
        <taxon>eudicotyledons</taxon>
        <taxon>Gunneridae</taxon>
        <taxon>Pentapetalae</taxon>
        <taxon>asterids</taxon>
        <taxon>lamiids</taxon>
        <taxon>Gentianales</taxon>
        <taxon>Rubiaceae</taxon>
        <taxon>Rubioideae</taxon>
        <taxon>Spermacoceae</taxon>
        <taxon>Hedyotis-Oldenlandia complex</taxon>
        <taxon>Oldenlandia</taxon>
    </lineage>
</organism>
<feature type="transmembrane region" description="Helical" evidence="9">
    <location>
        <begin position="87"/>
        <end position="106"/>
    </location>
</feature>
<comment type="caution">
    <text evidence="10">The sequence shown here is derived from an EMBL/GenBank/DDBJ whole genome shotgun (WGS) entry which is preliminary data.</text>
</comment>
<dbReference type="GO" id="GO:0009651">
    <property type="term" value="P:response to salt stress"/>
    <property type="evidence" value="ECO:0007669"/>
    <property type="project" value="InterPro"/>
</dbReference>
<keyword evidence="5 9" id="KW-1133">Transmembrane helix</keyword>
<reference evidence="10" key="1">
    <citation type="submission" date="2023-03" db="EMBL/GenBank/DDBJ databases">
        <authorList>
            <person name="Julca I."/>
        </authorList>
    </citation>
    <scope>NUCLEOTIDE SEQUENCE</scope>
</reference>
<dbReference type="GO" id="GO:0098542">
    <property type="term" value="P:defense response to other organism"/>
    <property type="evidence" value="ECO:0007669"/>
    <property type="project" value="InterPro"/>
</dbReference>
<evidence type="ECO:0000256" key="1">
    <source>
        <dbReference type="ARBA" id="ARBA00004141"/>
    </source>
</evidence>
<evidence type="ECO:0000256" key="7">
    <source>
        <dbReference type="PIRSR" id="PIRSR608901-1"/>
    </source>
</evidence>
<keyword evidence="7" id="KW-0479">Metal-binding</keyword>
<keyword evidence="7" id="KW-0106">Calcium</keyword>
<gene>
    <name evidence="10" type="ORF">OLC1_LOCUS24876</name>
</gene>
<keyword evidence="8" id="KW-0862">Zinc</keyword>
<name>A0AAV1BUC0_OLDCO</name>
<dbReference type="GO" id="GO:0016020">
    <property type="term" value="C:membrane"/>
    <property type="evidence" value="ECO:0007669"/>
    <property type="project" value="UniProtKB-SubCell"/>
</dbReference>
<accession>A0AAV1BUC0</accession>
<keyword evidence="4" id="KW-0378">Hydrolase</keyword>
<keyword evidence="3 9" id="KW-0812">Transmembrane</keyword>
<dbReference type="PANTHER" id="PTHR46852">
    <property type="entry name" value="ALKALINE CERAMIDASE"/>
    <property type="match status" value="1"/>
</dbReference>
<comment type="cofactor">
    <cofactor evidence="8">
        <name>Zn(2+)</name>
        <dbReference type="ChEBI" id="CHEBI:29105"/>
    </cofactor>
</comment>
<evidence type="ECO:0000256" key="4">
    <source>
        <dbReference type="ARBA" id="ARBA00022801"/>
    </source>
</evidence>
<dbReference type="GO" id="GO:0046872">
    <property type="term" value="F:metal ion binding"/>
    <property type="evidence" value="ECO:0007669"/>
    <property type="project" value="UniProtKB-KW"/>
</dbReference>
<dbReference type="InterPro" id="IPR044219">
    <property type="entry name" value="ACER_plant"/>
</dbReference>
<dbReference type="AlphaFoldDB" id="A0AAV1BUC0"/>
<evidence type="ECO:0000313" key="11">
    <source>
        <dbReference type="Proteomes" id="UP001161247"/>
    </source>
</evidence>
<evidence type="ECO:0000256" key="9">
    <source>
        <dbReference type="SAM" id="Phobius"/>
    </source>
</evidence>
<protein>
    <submittedName>
        <fullName evidence="10">OLC1v1020831C1</fullName>
    </submittedName>
</protein>
<evidence type="ECO:0000256" key="6">
    <source>
        <dbReference type="ARBA" id="ARBA00023136"/>
    </source>
</evidence>
<keyword evidence="6 9" id="KW-0472">Membrane</keyword>
<dbReference type="GO" id="GO:0006672">
    <property type="term" value="P:ceramide metabolic process"/>
    <property type="evidence" value="ECO:0007669"/>
    <property type="project" value="InterPro"/>
</dbReference>
<comment type="subcellular location">
    <subcellularLocation>
        <location evidence="1">Membrane</location>
        <topology evidence="1">Multi-pass membrane protein</topology>
    </subcellularLocation>
</comment>
<feature type="transmembrane region" description="Helical" evidence="9">
    <location>
        <begin position="258"/>
        <end position="279"/>
    </location>
</feature>
<evidence type="ECO:0000313" key="10">
    <source>
        <dbReference type="EMBL" id="CAI9086906.1"/>
    </source>
</evidence>
<feature type="binding site" evidence="7">
    <location>
        <position position="77"/>
    </location>
    <ligand>
        <name>Ca(2+)</name>
        <dbReference type="ChEBI" id="CHEBI:29108"/>
    </ligand>
</feature>
<feature type="binding site" evidence="7">
    <location>
        <position position="75"/>
    </location>
    <ligand>
        <name>Ca(2+)</name>
        <dbReference type="ChEBI" id="CHEBI:29108"/>
    </ligand>
</feature>
<keyword evidence="11" id="KW-1185">Reference proteome</keyword>
<dbReference type="GO" id="GO:0016811">
    <property type="term" value="F:hydrolase activity, acting on carbon-nitrogen (but not peptide) bonds, in linear amides"/>
    <property type="evidence" value="ECO:0007669"/>
    <property type="project" value="InterPro"/>
</dbReference>
<evidence type="ECO:0000256" key="2">
    <source>
        <dbReference type="ARBA" id="ARBA00009780"/>
    </source>
</evidence>
<feature type="binding site" evidence="8">
    <location>
        <position position="134"/>
    </location>
    <ligand>
        <name>Zn(2+)</name>
        <dbReference type="ChEBI" id="CHEBI:29105"/>
        <note>catalytic</note>
    </ligand>
</feature>
<evidence type="ECO:0000256" key="3">
    <source>
        <dbReference type="ARBA" id="ARBA00022692"/>
    </source>
</evidence>
<dbReference type="InterPro" id="IPR008901">
    <property type="entry name" value="ACER"/>
</dbReference>
<proteinExistence type="inferred from homology"/>
<evidence type="ECO:0000256" key="5">
    <source>
        <dbReference type="ARBA" id="ARBA00022989"/>
    </source>
</evidence>
<dbReference type="PANTHER" id="PTHR46852:SF5">
    <property type="entry name" value="ALKALINE CERAMIDASE"/>
    <property type="match status" value="1"/>
</dbReference>
<feature type="binding site" evidence="8">
    <location>
        <position position="262"/>
    </location>
    <ligand>
        <name>Zn(2+)</name>
        <dbReference type="ChEBI" id="CHEBI:29105"/>
        <note>catalytic</note>
    </ligand>
</feature>
<feature type="binding site" evidence="8">
    <location>
        <position position="258"/>
    </location>
    <ligand>
        <name>Zn(2+)</name>
        <dbReference type="ChEBI" id="CHEBI:29105"/>
        <note>catalytic</note>
    </ligand>
</feature>
<feature type="transmembrane region" description="Helical" evidence="9">
    <location>
        <begin position="6"/>
        <end position="29"/>
    </location>
</feature>